<accession>A0A1F7YLI8</accession>
<feature type="coiled-coil region" evidence="1">
    <location>
        <begin position="28"/>
        <end position="55"/>
    </location>
</feature>
<dbReference type="AlphaFoldDB" id="A0A1F7YLI8"/>
<evidence type="ECO:0000256" key="2">
    <source>
        <dbReference type="SAM" id="Phobius"/>
    </source>
</evidence>
<evidence type="ECO:0000313" key="3">
    <source>
        <dbReference type="EMBL" id="OGM28142.1"/>
    </source>
</evidence>
<dbReference type="STRING" id="1802500.A2801_03075"/>
<sequence length="224" mass="25091">MNELVVFYGSGLVVSLLGVVLVIVALSYHKALREIKALRSENDNLKKQGSALAQDELARAREQAHTIVSQADTKASTIVSQADVFSSQVKQQFSTDLTAIVKKEEIDFEGLQKQIHESAIQILQEISNSIKSDTHKSVEEFQLALSVEMKKSQDQVRQSIEAGYANVKREVDAYQLLLMTQVEKQIYEIVRTTAKKVIGSSLSIEEHQELIIKALEEAKREHIL</sequence>
<name>A0A1F7YLI8_9BACT</name>
<evidence type="ECO:0000256" key="1">
    <source>
        <dbReference type="SAM" id="Coils"/>
    </source>
</evidence>
<keyword evidence="2" id="KW-1133">Transmembrane helix</keyword>
<dbReference type="EMBL" id="MGGM01000035">
    <property type="protein sequence ID" value="OGM28142.1"/>
    <property type="molecule type" value="Genomic_DNA"/>
</dbReference>
<protein>
    <submittedName>
        <fullName evidence="3">Uncharacterized protein</fullName>
    </submittedName>
</protein>
<comment type="caution">
    <text evidence="3">The sequence shown here is derived from an EMBL/GenBank/DDBJ whole genome shotgun (WGS) entry which is preliminary data.</text>
</comment>
<gene>
    <name evidence="3" type="ORF">A2801_03075</name>
</gene>
<proteinExistence type="predicted"/>
<feature type="transmembrane region" description="Helical" evidence="2">
    <location>
        <begin position="6"/>
        <end position="28"/>
    </location>
</feature>
<keyword evidence="1" id="KW-0175">Coiled coil</keyword>
<keyword evidence="2" id="KW-0812">Transmembrane</keyword>
<evidence type="ECO:0000313" key="4">
    <source>
        <dbReference type="Proteomes" id="UP000177263"/>
    </source>
</evidence>
<reference evidence="3 4" key="1">
    <citation type="journal article" date="2016" name="Nat. Commun.">
        <title>Thousands of microbial genomes shed light on interconnected biogeochemical processes in an aquifer system.</title>
        <authorList>
            <person name="Anantharaman K."/>
            <person name="Brown C.T."/>
            <person name="Hug L.A."/>
            <person name="Sharon I."/>
            <person name="Castelle C.J."/>
            <person name="Probst A.J."/>
            <person name="Thomas B.C."/>
            <person name="Singh A."/>
            <person name="Wilkins M.J."/>
            <person name="Karaoz U."/>
            <person name="Brodie E.L."/>
            <person name="Williams K.H."/>
            <person name="Hubbard S.S."/>
            <person name="Banfield J.F."/>
        </authorList>
    </citation>
    <scope>NUCLEOTIDE SEQUENCE [LARGE SCALE GENOMIC DNA]</scope>
</reference>
<keyword evidence="2" id="KW-0472">Membrane</keyword>
<organism evidence="3 4">
    <name type="scientific">Candidatus Woesebacteria bacterium RIFCSPHIGHO2_01_FULL_41_10</name>
    <dbReference type="NCBI Taxonomy" id="1802500"/>
    <lineage>
        <taxon>Bacteria</taxon>
        <taxon>Candidatus Woeseibacteriota</taxon>
    </lineage>
</organism>
<dbReference type="Proteomes" id="UP000177263">
    <property type="component" value="Unassembled WGS sequence"/>
</dbReference>